<dbReference type="EMBL" id="BEGY01000022">
    <property type="protein sequence ID" value="GAX77067.1"/>
    <property type="molecule type" value="Genomic_DNA"/>
</dbReference>
<protein>
    <recommendedName>
        <fullName evidence="6">Fatty acid hydroxylase domain-containing protein</fullName>
    </recommendedName>
</protein>
<keyword evidence="4" id="KW-1133">Transmembrane helix</keyword>
<evidence type="ECO:0000256" key="5">
    <source>
        <dbReference type="ARBA" id="ARBA00023136"/>
    </source>
</evidence>
<comment type="caution">
    <text evidence="7">The sequence shown here is derived from an EMBL/GenBank/DDBJ whole genome shotgun (WGS) entry which is preliminary data.</text>
</comment>
<dbReference type="GO" id="GO:0008610">
    <property type="term" value="P:lipid biosynthetic process"/>
    <property type="evidence" value="ECO:0007669"/>
    <property type="project" value="InterPro"/>
</dbReference>
<evidence type="ECO:0000313" key="7">
    <source>
        <dbReference type="EMBL" id="GAX77067.1"/>
    </source>
</evidence>
<dbReference type="Proteomes" id="UP000232323">
    <property type="component" value="Unassembled WGS sequence"/>
</dbReference>
<name>A0A250X1W0_9CHLO</name>
<dbReference type="OrthoDB" id="408954at2759"/>
<dbReference type="InterPro" id="IPR050307">
    <property type="entry name" value="Sterol_Desaturase_Related"/>
</dbReference>
<sequence>MEAAVEHFKYAINKTILSPNSPEFGMLVTPILSYWLVASFYDMLDILSPSFLQNFRVTRVSRGPDNKLSKGHVVQRVLLQHLIQFSLGMLVVLVDTEQCTMKPAKGWVQSCLQFGLGMFIMDTYQFWIHRWMHVNPYLYKHLHSHHHRLNNPYAYGALYNHPLEALLLDTLGGVITLYASGMSCEVGTWLMTFATIKTVLDHSGYIFPINPLHDLFPNSAAYHDIHHDVRNIKKNYSQPFFTHWDWLMGSYMSSEGFHLHHAGKLSSASSSVKCLASDEALLNNAGPVSDQEDAASVSKEKTS</sequence>
<dbReference type="GO" id="GO:0005506">
    <property type="term" value="F:iron ion binding"/>
    <property type="evidence" value="ECO:0007669"/>
    <property type="project" value="InterPro"/>
</dbReference>
<feature type="domain" description="Fatty acid hydroxylase" evidence="6">
    <location>
        <begin position="116"/>
        <end position="250"/>
    </location>
</feature>
<evidence type="ECO:0000256" key="1">
    <source>
        <dbReference type="ARBA" id="ARBA00004370"/>
    </source>
</evidence>
<reference evidence="7 8" key="1">
    <citation type="submission" date="2017-08" db="EMBL/GenBank/DDBJ databases">
        <title>Acidophilic green algal genome provides insights into adaptation to an acidic environment.</title>
        <authorList>
            <person name="Hirooka S."/>
            <person name="Hirose Y."/>
            <person name="Kanesaki Y."/>
            <person name="Higuchi S."/>
            <person name="Fujiwara T."/>
            <person name="Onuma R."/>
            <person name="Era A."/>
            <person name="Ohbayashi R."/>
            <person name="Uzuka A."/>
            <person name="Nozaki H."/>
            <person name="Yoshikawa H."/>
            <person name="Miyagishima S.Y."/>
        </authorList>
    </citation>
    <scope>NUCLEOTIDE SEQUENCE [LARGE SCALE GENOMIC DNA]</scope>
    <source>
        <strain evidence="7 8">NIES-2499</strain>
    </source>
</reference>
<dbReference type="GO" id="GO:0016020">
    <property type="term" value="C:membrane"/>
    <property type="evidence" value="ECO:0007669"/>
    <property type="project" value="UniProtKB-SubCell"/>
</dbReference>
<dbReference type="PANTHER" id="PTHR11863">
    <property type="entry name" value="STEROL DESATURASE"/>
    <property type="match status" value="1"/>
</dbReference>
<evidence type="ECO:0000256" key="4">
    <source>
        <dbReference type="ARBA" id="ARBA00022989"/>
    </source>
</evidence>
<comment type="similarity">
    <text evidence="2">Belongs to the sterol desaturase family.</text>
</comment>
<keyword evidence="5" id="KW-0472">Membrane</keyword>
<gene>
    <name evidence="7" type="ORF">CEUSTIGMA_g4513.t1</name>
</gene>
<dbReference type="STRING" id="1157962.A0A250X1W0"/>
<evidence type="ECO:0000256" key="2">
    <source>
        <dbReference type="ARBA" id="ARBA00009324"/>
    </source>
</evidence>
<dbReference type="AlphaFoldDB" id="A0A250X1W0"/>
<evidence type="ECO:0000259" key="6">
    <source>
        <dbReference type="Pfam" id="PF04116"/>
    </source>
</evidence>
<organism evidence="7 8">
    <name type="scientific">Chlamydomonas eustigma</name>
    <dbReference type="NCBI Taxonomy" id="1157962"/>
    <lineage>
        <taxon>Eukaryota</taxon>
        <taxon>Viridiplantae</taxon>
        <taxon>Chlorophyta</taxon>
        <taxon>core chlorophytes</taxon>
        <taxon>Chlorophyceae</taxon>
        <taxon>CS clade</taxon>
        <taxon>Chlamydomonadales</taxon>
        <taxon>Chlamydomonadaceae</taxon>
        <taxon>Chlamydomonas</taxon>
    </lineage>
</organism>
<keyword evidence="3" id="KW-0812">Transmembrane</keyword>
<evidence type="ECO:0000313" key="8">
    <source>
        <dbReference type="Proteomes" id="UP000232323"/>
    </source>
</evidence>
<dbReference type="GO" id="GO:0016491">
    <property type="term" value="F:oxidoreductase activity"/>
    <property type="evidence" value="ECO:0007669"/>
    <property type="project" value="InterPro"/>
</dbReference>
<accession>A0A250X1W0</accession>
<keyword evidence="8" id="KW-1185">Reference proteome</keyword>
<comment type="subcellular location">
    <subcellularLocation>
        <location evidence="1">Membrane</location>
    </subcellularLocation>
</comment>
<dbReference type="Pfam" id="PF04116">
    <property type="entry name" value="FA_hydroxylase"/>
    <property type="match status" value="1"/>
</dbReference>
<proteinExistence type="inferred from homology"/>
<evidence type="ECO:0000256" key="3">
    <source>
        <dbReference type="ARBA" id="ARBA00022692"/>
    </source>
</evidence>
<dbReference type="InterPro" id="IPR006694">
    <property type="entry name" value="Fatty_acid_hydroxylase"/>
</dbReference>